<evidence type="ECO:0000256" key="12">
    <source>
        <dbReference type="ARBA" id="ARBA00022695"/>
    </source>
</evidence>
<gene>
    <name evidence="20" type="ORF">FB458_2987</name>
</gene>
<comment type="caution">
    <text evidence="20">The sequence shown here is derived from an EMBL/GenBank/DDBJ whole genome shotgun (WGS) entry which is preliminary data.</text>
</comment>
<dbReference type="GO" id="GO:0004605">
    <property type="term" value="F:phosphatidate cytidylyltransferase activity"/>
    <property type="evidence" value="ECO:0007669"/>
    <property type="project" value="UniProtKB-EC"/>
</dbReference>
<evidence type="ECO:0000256" key="19">
    <source>
        <dbReference type="SAM" id="Phobius"/>
    </source>
</evidence>
<dbReference type="Proteomes" id="UP000317893">
    <property type="component" value="Unassembled WGS sequence"/>
</dbReference>
<evidence type="ECO:0000256" key="2">
    <source>
        <dbReference type="ARBA" id="ARBA00004651"/>
    </source>
</evidence>
<evidence type="ECO:0000256" key="4">
    <source>
        <dbReference type="ARBA" id="ARBA00005189"/>
    </source>
</evidence>
<evidence type="ECO:0000256" key="15">
    <source>
        <dbReference type="ARBA" id="ARBA00023136"/>
    </source>
</evidence>
<sequence length="301" mass="30631">MTDTPSAAPGSVPDEPVVLAPVTTEEQAVSISRAGRNLPAAITVGVTLGALVVASLFVHRQLFIPLATASVCVGVWEIARALHRGGFRVPLVPVLLGAVSMNVAAFTGGGQALAVCFALSGVAVVIWRFADGVEGAARDAAGGMFALAYPALLASFYALLLAPEDGAWRIFTYVAVTVASDIGGYAVGVLWGKHPMAPTISPKKSWEGFAGSVASSALVGLGCVTLTLDGPWWAGLLLGALAAMVATVGDLVESTVKRDLGVKDMSNILPGHGGVMDRLDSLVLVAPVAWAVLAILVPVAG</sequence>
<comment type="pathway">
    <text evidence="4">Lipid metabolism.</text>
</comment>
<dbReference type="RefSeq" id="WP_141849168.1">
    <property type="nucleotide sequence ID" value="NZ_BAAAPR010000007.1"/>
</dbReference>
<accession>A0A542E3F1</accession>
<feature type="transmembrane region" description="Helical" evidence="19">
    <location>
        <begin position="208"/>
        <end position="227"/>
    </location>
</feature>
<reference evidence="20 21" key="1">
    <citation type="submission" date="2019-06" db="EMBL/GenBank/DDBJ databases">
        <title>Sequencing the genomes of 1000 actinobacteria strains.</title>
        <authorList>
            <person name="Klenk H.-P."/>
        </authorList>
    </citation>
    <scope>NUCLEOTIDE SEQUENCE [LARGE SCALE GENOMIC DNA]</scope>
    <source>
        <strain evidence="20 21">DSM 18607</strain>
    </source>
</reference>
<evidence type="ECO:0000256" key="18">
    <source>
        <dbReference type="RuleBase" id="RU003938"/>
    </source>
</evidence>
<dbReference type="EC" id="2.7.7.41" evidence="6 18"/>
<feature type="transmembrane region" description="Helical" evidence="19">
    <location>
        <begin position="282"/>
        <end position="300"/>
    </location>
</feature>
<feature type="transmembrane region" description="Helical" evidence="19">
    <location>
        <begin position="166"/>
        <end position="187"/>
    </location>
</feature>
<keyword evidence="11 18" id="KW-0812">Transmembrane</keyword>
<keyword evidence="8" id="KW-1003">Cell membrane</keyword>
<protein>
    <recommendedName>
        <fullName evidence="7 18">Phosphatidate cytidylyltransferase</fullName>
        <ecNumber evidence="6 18">2.7.7.41</ecNumber>
    </recommendedName>
</protein>
<evidence type="ECO:0000256" key="5">
    <source>
        <dbReference type="ARBA" id="ARBA00010185"/>
    </source>
</evidence>
<dbReference type="PROSITE" id="PS01315">
    <property type="entry name" value="CDS"/>
    <property type="match status" value="1"/>
</dbReference>
<dbReference type="Pfam" id="PF01148">
    <property type="entry name" value="CTP_transf_1"/>
    <property type="match status" value="1"/>
</dbReference>
<name>A0A542E3F1_9MICO</name>
<keyword evidence="13 19" id="KW-1133">Transmembrane helix</keyword>
<evidence type="ECO:0000256" key="6">
    <source>
        <dbReference type="ARBA" id="ARBA00012487"/>
    </source>
</evidence>
<proteinExistence type="inferred from homology"/>
<evidence type="ECO:0000256" key="3">
    <source>
        <dbReference type="ARBA" id="ARBA00005119"/>
    </source>
</evidence>
<evidence type="ECO:0000256" key="9">
    <source>
        <dbReference type="ARBA" id="ARBA00022516"/>
    </source>
</evidence>
<dbReference type="InterPro" id="IPR000374">
    <property type="entry name" value="PC_trans"/>
</dbReference>
<dbReference type="EMBL" id="VFMN01000001">
    <property type="protein sequence ID" value="TQJ09871.1"/>
    <property type="molecule type" value="Genomic_DNA"/>
</dbReference>
<dbReference type="GO" id="GO:0005886">
    <property type="term" value="C:plasma membrane"/>
    <property type="evidence" value="ECO:0007669"/>
    <property type="project" value="UniProtKB-SubCell"/>
</dbReference>
<keyword evidence="16" id="KW-0594">Phospholipid biosynthesis</keyword>
<keyword evidence="9" id="KW-0444">Lipid biosynthesis</keyword>
<comment type="catalytic activity">
    <reaction evidence="1 18">
        <text>a 1,2-diacyl-sn-glycero-3-phosphate + CTP + H(+) = a CDP-1,2-diacyl-sn-glycerol + diphosphate</text>
        <dbReference type="Rhea" id="RHEA:16229"/>
        <dbReference type="ChEBI" id="CHEBI:15378"/>
        <dbReference type="ChEBI" id="CHEBI:33019"/>
        <dbReference type="ChEBI" id="CHEBI:37563"/>
        <dbReference type="ChEBI" id="CHEBI:58332"/>
        <dbReference type="ChEBI" id="CHEBI:58608"/>
        <dbReference type="EC" id="2.7.7.41"/>
    </reaction>
</comment>
<keyword evidence="10 18" id="KW-0808">Transferase</keyword>
<organism evidence="20 21">
    <name type="scientific">Lapillicoccus jejuensis</name>
    <dbReference type="NCBI Taxonomy" id="402171"/>
    <lineage>
        <taxon>Bacteria</taxon>
        <taxon>Bacillati</taxon>
        <taxon>Actinomycetota</taxon>
        <taxon>Actinomycetes</taxon>
        <taxon>Micrococcales</taxon>
        <taxon>Intrasporangiaceae</taxon>
        <taxon>Lapillicoccus</taxon>
    </lineage>
</organism>
<evidence type="ECO:0000256" key="14">
    <source>
        <dbReference type="ARBA" id="ARBA00023098"/>
    </source>
</evidence>
<evidence type="ECO:0000256" key="10">
    <source>
        <dbReference type="ARBA" id="ARBA00022679"/>
    </source>
</evidence>
<keyword evidence="14" id="KW-0443">Lipid metabolism</keyword>
<comment type="subcellular location">
    <subcellularLocation>
        <location evidence="2">Cell membrane</location>
        <topology evidence="2">Multi-pass membrane protein</topology>
    </subcellularLocation>
</comment>
<evidence type="ECO:0000313" key="20">
    <source>
        <dbReference type="EMBL" id="TQJ09871.1"/>
    </source>
</evidence>
<dbReference type="AlphaFoldDB" id="A0A542E3F1"/>
<dbReference type="UniPathway" id="UPA00557">
    <property type="reaction ID" value="UER00614"/>
</dbReference>
<evidence type="ECO:0000256" key="13">
    <source>
        <dbReference type="ARBA" id="ARBA00022989"/>
    </source>
</evidence>
<comment type="pathway">
    <text evidence="3 18">Phospholipid metabolism; CDP-diacylglycerol biosynthesis; CDP-diacylglycerol from sn-glycerol 3-phosphate: step 3/3.</text>
</comment>
<evidence type="ECO:0000256" key="7">
    <source>
        <dbReference type="ARBA" id="ARBA00019373"/>
    </source>
</evidence>
<feature type="transmembrane region" description="Helical" evidence="19">
    <location>
        <begin position="38"/>
        <end position="57"/>
    </location>
</feature>
<feature type="transmembrane region" description="Helical" evidence="19">
    <location>
        <begin position="233"/>
        <end position="252"/>
    </location>
</feature>
<feature type="transmembrane region" description="Helical" evidence="19">
    <location>
        <begin position="63"/>
        <end position="82"/>
    </location>
</feature>
<feature type="transmembrane region" description="Helical" evidence="19">
    <location>
        <begin position="142"/>
        <end position="160"/>
    </location>
</feature>
<dbReference type="GO" id="GO:0016024">
    <property type="term" value="P:CDP-diacylglycerol biosynthetic process"/>
    <property type="evidence" value="ECO:0007669"/>
    <property type="project" value="UniProtKB-UniPathway"/>
</dbReference>
<evidence type="ECO:0000256" key="1">
    <source>
        <dbReference type="ARBA" id="ARBA00001698"/>
    </source>
</evidence>
<keyword evidence="12 18" id="KW-0548">Nucleotidyltransferase</keyword>
<evidence type="ECO:0000256" key="17">
    <source>
        <dbReference type="ARBA" id="ARBA00023264"/>
    </source>
</evidence>
<keyword evidence="15 19" id="KW-0472">Membrane</keyword>
<comment type="similarity">
    <text evidence="5 18">Belongs to the CDS family.</text>
</comment>
<feature type="transmembrane region" description="Helical" evidence="19">
    <location>
        <begin position="89"/>
        <end position="106"/>
    </location>
</feature>
<dbReference type="OrthoDB" id="9799199at2"/>
<keyword evidence="17" id="KW-1208">Phospholipid metabolism</keyword>
<keyword evidence="21" id="KW-1185">Reference proteome</keyword>
<evidence type="ECO:0000256" key="16">
    <source>
        <dbReference type="ARBA" id="ARBA00023209"/>
    </source>
</evidence>
<evidence type="ECO:0000256" key="11">
    <source>
        <dbReference type="ARBA" id="ARBA00022692"/>
    </source>
</evidence>
<dbReference type="PANTHER" id="PTHR46382">
    <property type="entry name" value="PHOSPHATIDATE CYTIDYLYLTRANSFERASE"/>
    <property type="match status" value="1"/>
</dbReference>
<evidence type="ECO:0000256" key="8">
    <source>
        <dbReference type="ARBA" id="ARBA00022475"/>
    </source>
</evidence>
<evidence type="ECO:0000313" key="21">
    <source>
        <dbReference type="Proteomes" id="UP000317893"/>
    </source>
</evidence>
<dbReference type="PANTHER" id="PTHR46382:SF1">
    <property type="entry name" value="PHOSPHATIDATE CYTIDYLYLTRANSFERASE"/>
    <property type="match status" value="1"/>
</dbReference>
<feature type="transmembrane region" description="Helical" evidence="19">
    <location>
        <begin position="112"/>
        <end position="130"/>
    </location>
</feature>